<dbReference type="AlphaFoldDB" id="A0A822YU75"/>
<evidence type="ECO:0000313" key="2">
    <source>
        <dbReference type="Proteomes" id="UP000607653"/>
    </source>
</evidence>
<sequence length="60" mass="7010">MLVGHPIVLLFDQYQTKVHLTAKIWATLTVFLSLGLSLRDWRICKSLVPLLYMFSITRDF</sequence>
<accession>A0A822YU75</accession>
<protein>
    <submittedName>
        <fullName evidence="1">Uncharacterized protein</fullName>
    </submittedName>
</protein>
<comment type="caution">
    <text evidence="1">The sequence shown here is derived from an EMBL/GenBank/DDBJ whole genome shotgun (WGS) entry which is preliminary data.</text>
</comment>
<organism evidence="1 2">
    <name type="scientific">Nelumbo nucifera</name>
    <name type="common">Sacred lotus</name>
    <dbReference type="NCBI Taxonomy" id="4432"/>
    <lineage>
        <taxon>Eukaryota</taxon>
        <taxon>Viridiplantae</taxon>
        <taxon>Streptophyta</taxon>
        <taxon>Embryophyta</taxon>
        <taxon>Tracheophyta</taxon>
        <taxon>Spermatophyta</taxon>
        <taxon>Magnoliopsida</taxon>
        <taxon>Proteales</taxon>
        <taxon>Nelumbonaceae</taxon>
        <taxon>Nelumbo</taxon>
    </lineage>
</organism>
<proteinExistence type="predicted"/>
<name>A0A822YU75_NELNU</name>
<dbReference type="EMBL" id="DUZY01000004">
    <property type="protein sequence ID" value="DAD36087.1"/>
    <property type="molecule type" value="Genomic_DNA"/>
</dbReference>
<dbReference type="Proteomes" id="UP000607653">
    <property type="component" value="Unassembled WGS sequence"/>
</dbReference>
<reference evidence="1 2" key="1">
    <citation type="journal article" date="2020" name="Mol. Biol. Evol.">
        <title>Distinct Expression and Methylation Patterns for Genes with Different Fates following a Single Whole-Genome Duplication in Flowering Plants.</title>
        <authorList>
            <person name="Shi T."/>
            <person name="Rahmani R.S."/>
            <person name="Gugger P.F."/>
            <person name="Wang M."/>
            <person name="Li H."/>
            <person name="Zhang Y."/>
            <person name="Li Z."/>
            <person name="Wang Q."/>
            <person name="Van de Peer Y."/>
            <person name="Marchal K."/>
            <person name="Chen J."/>
        </authorList>
    </citation>
    <scope>NUCLEOTIDE SEQUENCE [LARGE SCALE GENOMIC DNA]</scope>
    <source>
        <tissue evidence="1">Leaf</tissue>
    </source>
</reference>
<keyword evidence="2" id="KW-1185">Reference proteome</keyword>
<gene>
    <name evidence="1" type="ORF">HUJ06_006727</name>
</gene>
<evidence type="ECO:0000313" key="1">
    <source>
        <dbReference type="EMBL" id="DAD36087.1"/>
    </source>
</evidence>